<dbReference type="InterPro" id="IPR009908">
    <property type="entry name" value="Methylamine_util_MauE"/>
</dbReference>
<comment type="subcellular location">
    <subcellularLocation>
        <location evidence="1">Membrane</location>
        <topology evidence="1">Multi-pass membrane protein</topology>
    </subcellularLocation>
</comment>
<organism evidence="7 8">
    <name type="scientific">Rhodohalobacter barkolensis</name>
    <dbReference type="NCBI Taxonomy" id="2053187"/>
    <lineage>
        <taxon>Bacteria</taxon>
        <taxon>Pseudomonadati</taxon>
        <taxon>Balneolota</taxon>
        <taxon>Balneolia</taxon>
        <taxon>Balneolales</taxon>
        <taxon>Balneolaceae</taxon>
        <taxon>Rhodohalobacter</taxon>
    </lineage>
</organism>
<evidence type="ECO:0000259" key="6">
    <source>
        <dbReference type="Pfam" id="PF07291"/>
    </source>
</evidence>
<proteinExistence type="predicted"/>
<keyword evidence="8" id="KW-1185">Reference proteome</keyword>
<comment type="caution">
    <text evidence="7">The sequence shown here is derived from an EMBL/GenBank/DDBJ whole genome shotgun (WGS) entry which is preliminary data.</text>
</comment>
<keyword evidence="4 5" id="KW-0472">Membrane</keyword>
<evidence type="ECO:0000256" key="1">
    <source>
        <dbReference type="ARBA" id="ARBA00004141"/>
    </source>
</evidence>
<reference evidence="7 8" key="1">
    <citation type="submission" date="2017-11" db="EMBL/GenBank/DDBJ databases">
        <title>Rhodohalobacter 15182 sp. nov., isolated from a salt lake.</title>
        <authorList>
            <person name="Han S."/>
        </authorList>
    </citation>
    <scope>NUCLEOTIDE SEQUENCE [LARGE SCALE GENOMIC DNA]</scope>
    <source>
        <strain evidence="7 8">15182</strain>
    </source>
</reference>
<evidence type="ECO:0000256" key="5">
    <source>
        <dbReference type="SAM" id="Phobius"/>
    </source>
</evidence>
<gene>
    <name evidence="7" type="ORF">CWD77_10390</name>
</gene>
<feature type="domain" description="Methylamine utilisation protein MauE" evidence="6">
    <location>
        <begin position="9"/>
        <end position="145"/>
    </location>
</feature>
<feature type="transmembrane region" description="Helical" evidence="5">
    <location>
        <begin position="48"/>
        <end position="71"/>
    </location>
</feature>
<sequence length="156" mass="16988">MDKLSVIKWSKIGVRVILGGLLLFAGYLKVQDNTALFESVAYISWLPLFMKSTVIDLLPWVEIIVGGLLIFNVFGKIIKPAALLIYLSFFIFAIYGLGAGIEGDCGCFGDPDDASLIGALLGSEFGWKMVIRNGIFLLMAGLLIVPNRVLNKDSAE</sequence>
<name>A0A2N0VFR6_9BACT</name>
<accession>A0A2N0VFR6</accession>
<keyword evidence="3 5" id="KW-1133">Transmembrane helix</keyword>
<keyword evidence="2 5" id="KW-0812">Transmembrane</keyword>
<evidence type="ECO:0000256" key="4">
    <source>
        <dbReference type="ARBA" id="ARBA00023136"/>
    </source>
</evidence>
<dbReference type="GO" id="GO:0016020">
    <property type="term" value="C:membrane"/>
    <property type="evidence" value="ECO:0007669"/>
    <property type="project" value="UniProtKB-SubCell"/>
</dbReference>
<dbReference type="Pfam" id="PF07291">
    <property type="entry name" value="MauE"/>
    <property type="match status" value="1"/>
</dbReference>
<protein>
    <recommendedName>
        <fullName evidence="6">Methylamine utilisation protein MauE domain-containing protein</fullName>
    </recommendedName>
</protein>
<dbReference type="AlphaFoldDB" id="A0A2N0VFR6"/>
<feature type="transmembrane region" description="Helical" evidence="5">
    <location>
        <begin position="12"/>
        <end position="28"/>
    </location>
</feature>
<evidence type="ECO:0000256" key="2">
    <source>
        <dbReference type="ARBA" id="ARBA00022692"/>
    </source>
</evidence>
<evidence type="ECO:0000313" key="8">
    <source>
        <dbReference type="Proteomes" id="UP000233398"/>
    </source>
</evidence>
<feature type="transmembrane region" description="Helical" evidence="5">
    <location>
        <begin position="83"/>
        <end position="101"/>
    </location>
</feature>
<evidence type="ECO:0000256" key="3">
    <source>
        <dbReference type="ARBA" id="ARBA00022989"/>
    </source>
</evidence>
<dbReference type="Proteomes" id="UP000233398">
    <property type="component" value="Unassembled WGS sequence"/>
</dbReference>
<dbReference type="RefSeq" id="WP_101073511.1">
    <property type="nucleotide sequence ID" value="NZ_PISP01000003.1"/>
</dbReference>
<dbReference type="UniPathway" id="UPA00895"/>
<dbReference type="GO" id="GO:0030416">
    <property type="term" value="P:methylamine metabolic process"/>
    <property type="evidence" value="ECO:0007669"/>
    <property type="project" value="InterPro"/>
</dbReference>
<dbReference type="EMBL" id="PISP01000003">
    <property type="protein sequence ID" value="PKD43036.1"/>
    <property type="molecule type" value="Genomic_DNA"/>
</dbReference>
<feature type="transmembrane region" description="Helical" evidence="5">
    <location>
        <begin position="130"/>
        <end position="150"/>
    </location>
</feature>
<evidence type="ECO:0000313" key="7">
    <source>
        <dbReference type="EMBL" id="PKD43036.1"/>
    </source>
</evidence>